<gene>
    <name evidence="15" type="primary">Dmoj\GI12440</name>
</gene>
<dbReference type="InterPro" id="IPR003595">
    <property type="entry name" value="Tyr_Pase_cat"/>
</dbReference>
<dbReference type="PANTHER" id="PTHR46047">
    <property type="entry name" value="TYROSINE-PROTEIN PHOSPHATASE NON-RECEPTOR TYPE 61F"/>
    <property type="match status" value="1"/>
</dbReference>
<dbReference type="CDD" id="cd14545">
    <property type="entry name" value="PTPc-N1_2"/>
    <property type="match status" value="1"/>
</dbReference>
<dbReference type="SUPFAM" id="SSF52799">
    <property type="entry name" value="(Phosphotyrosine protein) phosphatases II"/>
    <property type="match status" value="1"/>
</dbReference>
<dbReference type="PROSITE" id="PS00383">
    <property type="entry name" value="TYR_PHOSPHATASE_1"/>
    <property type="match status" value="1"/>
</dbReference>
<evidence type="ECO:0000256" key="11">
    <source>
        <dbReference type="PIRSR" id="PIRSR000926-2"/>
    </source>
</evidence>
<evidence type="ECO:0000256" key="3">
    <source>
        <dbReference type="ARBA" id="ARBA00009701"/>
    </source>
</evidence>
<dbReference type="GO" id="GO:0019901">
    <property type="term" value="F:protein kinase binding"/>
    <property type="evidence" value="ECO:0007669"/>
    <property type="project" value="TreeGrafter"/>
</dbReference>
<dbReference type="InterPro" id="IPR000242">
    <property type="entry name" value="PTP_cat"/>
</dbReference>
<name>A0A0K2TLM7_LEPSM</name>
<feature type="binding site" evidence="11">
    <location>
        <begin position="218"/>
        <end position="224"/>
    </location>
    <ligand>
        <name>substrate</name>
    </ligand>
</feature>
<evidence type="ECO:0000256" key="9">
    <source>
        <dbReference type="ARBA" id="ARBA00023136"/>
    </source>
</evidence>
<dbReference type="InterPro" id="IPR012265">
    <property type="entry name" value="Ptpn1/Ptpn2"/>
</dbReference>
<evidence type="ECO:0000256" key="7">
    <source>
        <dbReference type="ARBA" id="ARBA00022824"/>
    </source>
</evidence>
<dbReference type="Pfam" id="PF00102">
    <property type="entry name" value="Y_phosphatase"/>
    <property type="match status" value="1"/>
</dbReference>
<feature type="non-terminal residue" evidence="15">
    <location>
        <position position="435"/>
    </location>
</feature>
<evidence type="ECO:0000256" key="1">
    <source>
        <dbReference type="ARBA" id="ARBA00004240"/>
    </source>
</evidence>
<evidence type="ECO:0000259" key="14">
    <source>
        <dbReference type="PROSITE" id="PS50056"/>
    </source>
</evidence>
<reference evidence="15" key="1">
    <citation type="submission" date="2014-05" db="EMBL/GenBank/DDBJ databases">
        <authorList>
            <person name="Chronopoulou M."/>
        </authorList>
    </citation>
    <scope>NUCLEOTIDE SEQUENCE</scope>
    <source>
        <tissue evidence="15">Whole organism</tissue>
    </source>
</reference>
<evidence type="ECO:0000256" key="6">
    <source>
        <dbReference type="ARBA" id="ARBA00022801"/>
    </source>
</evidence>
<feature type="compositionally biased region" description="Polar residues" evidence="12">
    <location>
        <begin position="320"/>
        <end position="338"/>
    </location>
</feature>
<dbReference type="InterPro" id="IPR016130">
    <property type="entry name" value="Tyr_Pase_AS"/>
</dbReference>
<sequence length="435" mass="50239">MEEEIREIIETDSWKETYKQICIAAQLDKDFTSLKACAAENRCLNRYGDVHPYDHSRVVLHIKNGRSDYINASLVRNERAKRRYILAQGPLDLTIGHFWSMVWHENSKAILMLNKLMEKGIKKCEQYWPPHPGDSFICKDVNIKVENLQSESRNDYILTNLRITNLAVNEERMVLHFQYIAWPDFGVPRCPDTFLNFLQAVRQTGSLEEDVGPPVVHCSAGIGRSGTFCLVDTSLVLIAKEGPSSVILKDILLDLRTYRMGLIQTWEQLKFSYLAIVSGAKRDNQLSQDFLNDHDISLTPTVVNDDDTSPPLPPPRTDSLKSCTTKLTNGATTHNQSKINDKNDVDETKENRVETKTDSSDKSATILNSHKMEERKREVQELRRRQLKEDKKQNTMRFLEYIKRKQRESEEYNIRRKYLYENLFSFGVGVMMVVA</sequence>
<dbReference type="Gene3D" id="3.90.190.10">
    <property type="entry name" value="Protein tyrosine phosphatase superfamily"/>
    <property type="match status" value="1"/>
</dbReference>
<dbReference type="SMART" id="SM00194">
    <property type="entry name" value="PTPc"/>
    <property type="match status" value="1"/>
</dbReference>
<evidence type="ECO:0000256" key="4">
    <source>
        <dbReference type="ARBA" id="ARBA00013064"/>
    </source>
</evidence>
<evidence type="ECO:0000256" key="12">
    <source>
        <dbReference type="SAM" id="MobiDB-lite"/>
    </source>
</evidence>
<dbReference type="AlphaFoldDB" id="A0A0K2TLM7"/>
<dbReference type="GO" id="GO:0005634">
    <property type="term" value="C:nucleus"/>
    <property type="evidence" value="ECO:0007669"/>
    <property type="project" value="TreeGrafter"/>
</dbReference>
<dbReference type="SMART" id="SM00404">
    <property type="entry name" value="PTPc_motif"/>
    <property type="match status" value="1"/>
</dbReference>
<dbReference type="OrthoDB" id="9450131at2759"/>
<dbReference type="GO" id="GO:0048666">
    <property type="term" value="P:neuron development"/>
    <property type="evidence" value="ECO:0007669"/>
    <property type="project" value="UniProtKB-ARBA"/>
</dbReference>
<accession>A0A0K2TLM7</accession>
<feature type="binding site" evidence="11">
    <location>
        <position position="184"/>
    </location>
    <ligand>
        <name>substrate</name>
    </ligand>
</feature>
<feature type="compositionally biased region" description="Basic and acidic residues" evidence="12">
    <location>
        <begin position="339"/>
        <end position="361"/>
    </location>
</feature>
<dbReference type="PRINTS" id="PR00700">
    <property type="entry name" value="PRTYPHPHTASE"/>
</dbReference>
<keyword evidence="8" id="KW-0904">Protein phosphatase</keyword>
<dbReference type="GO" id="GO:0070373">
    <property type="term" value="P:negative regulation of ERK1 and ERK2 cascade"/>
    <property type="evidence" value="ECO:0007669"/>
    <property type="project" value="TreeGrafter"/>
</dbReference>
<keyword evidence="7" id="KW-0256">Endoplasmic reticulum</keyword>
<evidence type="ECO:0000256" key="5">
    <source>
        <dbReference type="ARBA" id="ARBA00022553"/>
    </source>
</evidence>
<evidence type="ECO:0000256" key="8">
    <source>
        <dbReference type="ARBA" id="ARBA00022912"/>
    </source>
</evidence>
<feature type="domain" description="Tyrosine specific protein phosphatases" evidence="14">
    <location>
        <begin position="195"/>
        <end position="270"/>
    </location>
</feature>
<comment type="similarity">
    <text evidence="3">Belongs to the protein-tyrosine phosphatase family. Non-receptor class 1 subfamily.</text>
</comment>
<dbReference type="InterPro" id="IPR029021">
    <property type="entry name" value="Prot-tyrosine_phosphatase-like"/>
</dbReference>
<dbReference type="PIRSF" id="PIRSF000926">
    <property type="entry name" value="Tyr-Ptase_nr1"/>
    <property type="match status" value="1"/>
</dbReference>
<evidence type="ECO:0000313" key="15">
    <source>
        <dbReference type="EMBL" id="CDW26998.1"/>
    </source>
</evidence>
<dbReference type="GO" id="GO:0046426">
    <property type="term" value="P:negative regulation of receptor signaling pathway via JAK-STAT"/>
    <property type="evidence" value="ECO:0007669"/>
    <property type="project" value="TreeGrafter"/>
</dbReference>
<dbReference type="InterPro" id="IPR000387">
    <property type="entry name" value="Tyr_Pase_dom"/>
</dbReference>
<dbReference type="InterPro" id="IPR051985">
    <property type="entry name" value="NR_tyrosine_phosphatase"/>
</dbReference>
<protein>
    <recommendedName>
        <fullName evidence="4">protein-tyrosine-phosphatase</fullName>
        <ecNumber evidence="4">3.1.3.48</ecNumber>
    </recommendedName>
</protein>
<feature type="active site" description="Phosphocysteine intermediate" evidence="10">
    <location>
        <position position="218"/>
    </location>
</feature>
<evidence type="ECO:0000256" key="2">
    <source>
        <dbReference type="ARBA" id="ARBA00004308"/>
    </source>
</evidence>
<proteinExistence type="inferred from homology"/>
<evidence type="ECO:0000256" key="10">
    <source>
        <dbReference type="PIRSR" id="PIRSR000926-1"/>
    </source>
</evidence>
<dbReference type="EC" id="3.1.3.48" evidence="4"/>
<dbReference type="EMBL" id="HACA01009637">
    <property type="protein sequence ID" value="CDW26998.1"/>
    <property type="molecule type" value="Transcribed_RNA"/>
</dbReference>
<dbReference type="GO" id="GO:0005783">
    <property type="term" value="C:endoplasmic reticulum"/>
    <property type="evidence" value="ECO:0007669"/>
    <property type="project" value="UniProtKB-SubCell"/>
</dbReference>
<keyword evidence="6" id="KW-0378">Hydrolase</keyword>
<dbReference type="PANTHER" id="PTHR46047:SF3">
    <property type="entry name" value="TYROSINE-PROTEIN PHOSPHATASE NON-RECEPTOR TYPE 61F"/>
    <property type="match status" value="1"/>
</dbReference>
<dbReference type="PROSITE" id="PS50055">
    <property type="entry name" value="TYR_PHOSPHATASE_PTP"/>
    <property type="match status" value="1"/>
</dbReference>
<feature type="binding site" evidence="11">
    <location>
        <position position="264"/>
    </location>
    <ligand>
        <name>substrate</name>
    </ligand>
</feature>
<feature type="domain" description="Tyrosine-protein phosphatase" evidence="13">
    <location>
        <begin position="1"/>
        <end position="279"/>
    </location>
</feature>
<comment type="subcellular location">
    <subcellularLocation>
        <location evidence="2">Endomembrane system</location>
    </subcellularLocation>
    <subcellularLocation>
        <location evidence="1">Endoplasmic reticulum</location>
    </subcellularLocation>
</comment>
<keyword evidence="5" id="KW-0597">Phosphoprotein</keyword>
<evidence type="ECO:0000259" key="13">
    <source>
        <dbReference type="PROSITE" id="PS50055"/>
    </source>
</evidence>
<dbReference type="GO" id="GO:0004726">
    <property type="term" value="F:non-membrane spanning protein tyrosine phosphatase activity"/>
    <property type="evidence" value="ECO:0007669"/>
    <property type="project" value="TreeGrafter"/>
</dbReference>
<dbReference type="PROSITE" id="PS50056">
    <property type="entry name" value="TYR_PHOSPHATASE_2"/>
    <property type="match status" value="1"/>
</dbReference>
<organism evidence="15">
    <name type="scientific">Lepeophtheirus salmonis</name>
    <name type="common">Salmon louse</name>
    <name type="synonym">Caligus salmonis</name>
    <dbReference type="NCBI Taxonomy" id="72036"/>
    <lineage>
        <taxon>Eukaryota</taxon>
        <taxon>Metazoa</taxon>
        <taxon>Ecdysozoa</taxon>
        <taxon>Arthropoda</taxon>
        <taxon>Crustacea</taxon>
        <taxon>Multicrustacea</taxon>
        <taxon>Hexanauplia</taxon>
        <taxon>Copepoda</taxon>
        <taxon>Siphonostomatoida</taxon>
        <taxon>Caligidae</taxon>
        <taxon>Lepeophtheirus</taxon>
    </lineage>
</organism>
<keyword evidence="9" id="KW-0472">Membrane</keyword>
<feature type="region of interest" description="Disordered" evidence="12">
    <location>
        <begin position="300"/>
        <end position="362"/>
    </location>
</feature>